<comment type="caution">
    <text evidence="2">The sequence shown here is derived from an EMBL/GenBank/DDBJ whole genome shotgun (WGS) entry which is preliminary data.</text>
</comment>
<sequence>MSGWGSYFASYVKKNDDATTTTPSSTYSPAPKPLQVNMKSFEIKPFQSTSTFSPPPKPPARSLTLNSESTVEKKEEGGFMKRSNSLGGKKLYNVGAGGPQRSNSNAARMAKLFGYAPASAPGSNKAPEPVVEEIPVAVAAEKKETPAPAVNKVEAAPKAAAAGKSQRKGTMEAQLDELMAELGQQVGTTVEKKVEKAEQKGVEGNANKIRKKGEEGPRRTPKASVDIKSKGDVLSMLDFFASQSGEWDMSMSLPGEETPASDEMVVDKLEVLKATPDKMLVDKLELSKPKASEKKNVCTRPFDEATC</sequence>
<keyword evidence="3" id="KW-1185">Reference proteome</keyword>
<feature type="compositionally biased region" description="Low complexity" evidence="1">
    <location>
        <begin position="149"/>
        <end position="162"/>
    </location>
</feature>
<evidence type="ECO:0000313" key="3">
    <source>
        <dbReference type="Proteomes" id="UP000566819"/>
    </source>
</evidence>
<accession>A0A8H4RMP3</accession>
<feature type="region of interest" description="Disordered" evidence="1">
    <location>
        <begin position="195"/>
        <end position="227"/>
    </location>
</feature>
<feature type="region of interest" description="Disordered" evidence="1">
    <location>
        <begin position="45"/>
        <end position="103"/>
    </location>
</feature>
<evidence type="ECO:0000256" key="1">
    <source>
        <dbReference type="SAM" id="MobiDB-lite"/>
    </source>
</evidence>
<dbReference type="Proteomes" id="UP000566819">
    <property type="component" value="Unassembled WGS sequence"/>
</dbReference>
<feature type="compositionally biased region" description="Basic and acidic residues" evidence="1">
    <location>
        <begin position="70"/>
        <end position="79"/>
    </location>
</feature>
<evidence type="ECO:0000313" key="2">
    <source>
        <dbReference type="EMBL" id="KAF4631656.1"/>
    </source>
</evidence>
<dbReference type="AlphaFoldDB" id="A0A8H4RMP3"/>
<name>A0A8H4RMP3_9HELO</name>
<proteinExistence type="predicted"/>
<protein>
    <submittedName>
        <fullName evidence="2">Uncharacterized protein</fullName>
    </submittedName>
</protein>
<feature type="region of interest" description="Disordered" evidence="1">
    <location>
        <begin position="149"/>
        <end position="171"/>
    </location>
</feature>
<dbReference type="OrthoDB" id="3560732at2759"/>
<dbReference type="EMBL" id="JAAMPI010000422">
    <property type="protein sequence ID" value="KAF4631656.1"/>
    <property type="molecule type" value="Genomic_DNA"/>
</dbReference>
<organism evidence="2 3">
    <name type="scientific">Cudoniella acicularis</name>
    <dbReference type="NCBI Taxonomy" id="354080"/>
    <lineage>
        <taxon>Eukaryota</taxon>
        <taxon>Fungi</taxon>
        <taxon>Dikarya</taxon>
        <taxon>Ascomycota</taxon>
        <taxon>Pezizomycotina</taxon>
        <taxon>Leotiomycetes</taxon>
        <taxon>Helotiales</taxon>
        <taxon>Tricladiaceae</taxon>
        <taxon>Cudoniella</taxon>
    </lineage>
</organism>
<gene>
    <name evidence="2" type="ORF">G7Y89_g6478</name>
</gene>
<reference evidence="2 3" key="1">
    <citation type="submission" date="2020-03" db="EMBL/GenBank/DDBJ databases">
        <title>Draft Genome Sequence of Cudoniella acicularis.</title>
        <authorList>
            <person name="Buettner E."/>
            <person name="Kellner H."/>
        </authorList>
    </citation>
    <scope>NUCLEOTIDE SEQUENCE [LARGE SCALE GENOMIC DNA]</scope>
    <source>
        <strain evidence="2 3">DSM 108380</strain>
    </source>
</reference>